<dbReference type="OrthoDB" id="961887at2"/>
<comment type="caution">
    <text evidence="2">The sequence shown here is derived from an EMBL/GenBank/DDBJ whole genome shotgun (WGS) entry which is preliminary data.</text>
</comment>
<dbReference type="PROSITE" id="PS51257">
    <property type="entry name" value="PROKAR_LIPOPROTEIN"/>
    <property type="match status" value="1"/>
</dbReference>
<dbReference type="EMBL" id="MORL01000027">
    <property type="protein sequence ID" value="OIN56171.1"/>
    <property type="molecule type" value="Genomic_DNA"/>
</dbReference>
<keyword evidence="1" id="KW-0732">Signal</keyword>
<gene>
    <name evidence="2" type="ORF">BLX24_26205</name>
</gene>
<evidence type="ECO:0000256" key="1">
    <source>
        <dbReference type="SAM" id="SignalP"/>
    </source>
</evidence>
<name>A0A1S2VBQ2_9BACT</name>
<organism evidence="2 3">
    <name type="scientific">Arsenicibacter rosenii</name>
    <dbReference type="NCBI Taxonomy" id="1750698"/>
    <lineage>
        <taxon>Bacteria</taxon>
        <taxon>Pseudomonadati</taxon>
        <taxon>Bacteroidota</taxon>
        <taxon>Cytophagia</taxon>
        <taxon>Cytophagales</taxon>
        <taxon>Spirosomataceae</taxon>
        <taxon>Arsenicibacter</taxon>
    </lineage>
</organism>
<evidence type="ECO:0000313" key="2">
    <source>
        <dbReference type="EMBL" id="OIN56171.1"/>
    </source>
</evidence>
<feature type="chain" id="PRO_5010211559" description="DUF4352 domain-containing protein" evidence="1">
    <location>
        <begin position="25"/>
        <end position="269"/>
    </location>
</feature>
<feature type="signal peptide" evidence="1">
    <location>
        <begin position="1"/>
        <end position="24"/>
    </location>
</feature>
<reference evidence="2 3" key="1">
    <citation type="submission" date="2016-10" db="EMBL/GenBank/DDBJ databases">
        <title>Arsenicibacter rosenii gen. nov., sp. nov., an efficient arsenic-methylating bacterium isolated from an arsenic-contaminated paddy soil.</title>
        <authorList>
            <person name="Huang K."/>
        </authorList>
    </citation>
    <scope>NUCLEOTIDE SEQUENCE [LARGE SCALE GENOMIC DNA]</scope>
    <source>
        <strain evidence="2 3">SM-1</strain>
    </source>
</reference>
<dbReference type="Proteomes" id="UP000181790">
    <property type="component" value="Unassembled WGS sequence"/>
</dbReference>
<keyword evidence="3" id="KW-1185">Reference proteome</keyword>
<proteinExistence type="predicted"/>
<sequence length="269" mass="30610">MNRKRYIRHLLSIAGLTTVLSSCAPGITQYRLEPVSGDVARIDGRSTTKAEQNGIGVVASFEHEDMEFVVFDIEVKNKTDHAIMVNPSDFQYTLLNVAQDTLRMQQQNEFLAVQHAVDPDYAASQVAFRQKKEEKRLKTAKVINTVLFAAILISDASSSGKSRNYGEWRQKRINHDLAWQALNVKRAVDYGTHANRMQKYDQESYRWQAMALKSTQVAAGESVRGFIYVRKNPEARYLNLVYTLPEEAAVPITFQQELVTTRGNKARHR</sequence>
<protein>
    <recommendedName>
        <fullName evidence="4">DUF4352 domain-containing protein</fullName>
    </recommendedName>
</protein>
<dbReference type="RefSeq" id="WP_071506194.1">
    <property type="nucleotide sequence ID" value="NZ_MORL01000027.1"/>
</dbReference>
<evidence type="ECO:0000313" key="3">
    <source>
        <dbReference type="Proteomes" id="UP000181790"/>
    </source>
</evidence>
<accession>A0A1S2VBQ2</accession>
<evidence type="ECO:0008006" key="4">
    <source>
        <dbReference type="Google" id="ProtNLM"/>
    </source>
</evidence>
<dbReference type="AlphaFoldDB" id="A0A1S2VBQ2"/>